<feature type="region of interest" description="Disordered" evidence="10">
    <location>
        <begin position="1321"/>
        <end position="1395"/>
    </location>
</feature>
<dbReference type="EnsemblMetazoa" id="SCAU015297-RA">
    <property type="protein sequence ID" value="SCAU015297-PA"/>
    <property type="gene ID" value="SCAU015297"/>
</dbReference>
<dbReference type="EnsemblMetazoa" id="SCAU015297-RC">
    <property type="protein sequence ID" value="SCAU015297-PC"/>
    <property type="gene ID" value="SCAU015297"/>
</dbReference>
<evidence type="ECO:0000256" key="7">
    <source>
        <dbReference type="ARBA" id="ARBA00023242"/>
    </source>
</evidence>
<protein>
    <recommendedName>
        <fullName evidence="15">PHD finger protein 3</fullName>
    </recommendedName>
</protein>
<evidence type="ECO:0000256" key="4">
    <source>
        <dbReference type="ARBA" id="ARBA00022833"/>
    </source>
</evidence>
<dbReference type="InterPro" id="IPR036575">
    <property type="entry name" value="TFIIS_cen_dom_sf"/>
</dbReference>
<feature type="region of interest" description="Disordered" evidence="10">
    <location>
        <begin position="62"/>
        <end position="162"/>
    </location>
</feature>
<dbReference type="SMART" id="SM00249">
    <property type="entry name" value="PHD"/>
    <property type="match status" value="1"/>
</dbReference>
<sequence>MSSSMFIERSSPLSADSKNCTNASDSNLVVVYGKNGINFDDKGLENLIDEKKISSISVIRITSPTPSMEEEEDKEAKLEELVRRQELESANDNSEEDEEYRLSGETSSSDEEDESCQDFQDEQQDKQGLLEKNQDDSKLKGKKFRRRGRHTNIVRNKKSRRRRRERAKIVGLSFEEFYREQDANEIIKRALKLAGLGPDRKSKEDLEFQLLVIKNDHCYTPFTSPSQMRAKLEADKLELEKQNRKITSNQNIVSTGKQLFVRKKALQKSDILQKSSLGSSTKEKISMLGEAKSFHTTKEDERENESTERRPIDEDNPGSSREDDDSEYTEGNETDESDNDRDSDLDFDVNNPKGKRRKIRAAKLNKRLSSITKITQKPRRVLAQEENPDLGNKISHNTSAISRQKQVVMKNVQDAGRVTIRSTPTKIQALTNVVGTAMTSSTLNPLVPTSPSLQRKQNELKLQATAKLQASSPSTHKEIIIHRQIMPSPKTKGFTDLNTLLLDHNEKALPIATIANKAITTKCSATSPSPKHSTSKGFMPLVLDTASKNQLPAQISIQTHQSTSELEAEHDKQLDCLIDEMQKSNEILMPTNIPELVKMLESTEAALTPSMHLNSVASTPKMCENKEKINVEHIVQAPSSSSKIAGMDMTSTTMLPTTDDDDLPDDILQQVVDLIKDDKTLQEAVDVLGSGDSNDPLGNATNTANQNPPPLAPISQQANSKNILEDIPHSSKSIIQMSISNVTPVNRIIPLSPITPSRVTQQTVKTSPLVRKEPIQIIRGNGRVITLPPIEAPTTRAKRRAQIQPCTSTSTSTMNNSPSSSIFSSTVSEISLDSSTHSNSSLTSVCATNIVQEKKNVDNSTRRRSKENITIPASVSSPKIKRNSANKKPKKHQLGEGTSDSGGEDDDDPNKLWCICRQPHNNRFMICCDSCEDWFHGTCVNITKAMGLEMEQKGIDWTCPKCVKKIEEKKQPKITEMLIRNPVPQLPETICLAHSDNLDGNTIVSKSIATGNTQQLTSPLSNEIKQTVVETPKTKIHSGQVINLNSIGGKQLIIQASNSVSGNSGPKKVFVATTQPIRTAPTLNSSSIRTITVVKQICRGKQQTQQQNIQFIKAISPSQSTNQGVKVASGAITSSETPTPCIVCKKIARSNSVFCSDDCIRKHAQTAWTDFISKSQTEVSSPASPLSKNPTDDKMKKKSKGLFEEELSMVDRKTKMERVTVFERKSGRTLSGNSAPTFANLKKWLQDNPTFQVVRPGSQSALDVEKKPNVRVQPSISPTTSKAITSPPPLKMLPLLSSFQQKSEIRSNSPKNVSIVQQKSNKNVTDFLKNSPLSANSRPSTPKQLQKYPQQVSIKVDKIQKSTEEGKSLKEKSSAAKRPTSTESGNKNTGNDGDIRHVVRHTLKEQLLQRIQEGQSSSQDSANESINAKDVPNMTPEEIEEFTKATELEMYNYFNRDTGAKYKAKYRSLLFNIKDRKNYTLYAKICGKLIEPKQLIRMSPEEMASQELAQWREQEKKHQLEMIEKSELDSLACAKNYVLKTHKGEEVIEGKSSEFSNVDITIRAEDLEPIVKKSNYLEAMPTFKNQTNYSEMEINSHMSETITNSEKLSSEEKSKSFNSHIKERDKEKDRHREREREREKRHKSKDRHRDKSRSHKRSRSPSRSRSGERNDKRHKSCHREEKHAREKDRMKERSEQQNDISEKRTYSEKKTVVAPKPRESRSVKRQTNEQKSNSIDTYNLVDKILESTKTVEEAANLTSSKNKEADINRKTNVVSLPTSSISSTTSSSGSDASCVVDIPAPTSYVESDQEPSSTVSIPTPPHDPYARFLSLDSPLFESSDNSFNNTTLWTGNINMVDVTSFSLSIQPVLGNCVNLSKLLSKELDVVGRIGAETVWDYISKIKKSPNKEIVIVRLLPACETETSAYKLLYEYLDNRSRLGVIKSVSPFIKDFYIYPLGARKLLPIVLRPSESVEFFDDPCRPDILMGIIVRVVKRYNIVAQQPAATIADPMNKFISRANDGDSNTPPGSPKLKKRRQSVVPKDIDVDAIIKAPIISKTNKVVPAVVSTLKDSEEPYSPGGSSDDDLPLPTIKSASSNQMQNREEELKRKMEEINRQIAAQEMEIAGLLTGESRKFGNSTGTTSKVLANIAIPSNLSQILASIKPTASAHEGQPVVPPPPPLIGSIMKTAPLLNSVEDEYNPADPIEPSYGQKITTHTPSTSRLAKLSEAELLSMVPDDVVLLSKPPVARHEEPPPPGV</sequence>
<keyword evidence="3 8" id="KW-0863">Zinc-finger</keyword>
<feature type="compositionally biased region" description="Basic residues" evidence="10">
    <location>
        <begin position="140"/>
        <end position="162"/>
    </location>
</feature>
<dbReference type="PROSITE" id="PS51321">
    <property type="entry name" value="TFIIS_CENTRAL"/>
    <property type="match status" value="1"/>
</dbReference>
<feature type="region of interest" description="Disordered" evidence="10">
    <location>
        <begin position="795"/>
        <end position="823"/>
    </location>
</feature>
<dbReference type="InterPro" id="IPR019786">
    <property type="entry name" value="Zinc_finger_PHD-type_CS"/>
</dbReference>
<evidence type="ECO:0000256" key="2">
    <source>
        <dbReference type="ARBA" id="ARBA00022723"/>
    </source>
</evidence>
<feature type="compositionally biased region" description="Polar residues" evidence="10">
    <location>
        <begin position="1412"/>
        <end position="1426"/>
    </location>
</feature>
<evidence type="ECO:0000256" key="8">
    <source>
        <dbReference type="PROSITE-ProRule" id="PRU00146"/>
    </source>
</evidence>
<evidence type="ECO:0000259" key="12">
    <source>
        <dbReference type="PROSITE" id="PS51321"/>
    </source>
</evidence>
<dbReference type="SUPFAM" id="SSF57903">
    <property type="entry name" value="FYVE/PHD zinc finger"/>
    <property type="match status" value="1"/>
</dbReference>
<feature type="region of interest" description="Disordered" evidence="10">
    <location>
        <begin position="1411"/>
        <end position="1433"/>
    </location>
</feature>
<keyword evidence="14" id="KW-1185">Reference proteome</keyword>
<keyword evidence="5" id="KW-0805">Transcription regulation</keyword>
<dbReference type="Pfam" id="PF07500">
    <property type="entry name" value="TFIIS_M"/>
    <property type="match status" value="1"/>
</dbReference>
<feature type="region of interest" description="Disordered" evidence="10">
    <location>
        <begin position="1"/>
        <end position="22"/>
    </location>
</feature>
<feature type="region of interest" description="Disordered" evidence="10">
    <location>
        <begin position="277"/>
        <end position="364"/>
    </location>
</feature>
<dbReference type="GO" id="GO:0008270">
    <property type="term" value="F:zinc ion binding"/>
    <property type="evidence" value="ECO:0007669"/>
    <property type="project" value="UniProtKB-KW"/>
</dbReference>
<evidence type="ECO:0000256" key="1">
    <source>
        <dbReference type="ARBA" id="ARBA00004123"/>
    </source>
</evidence>
<dbReference type="InterPro" id="IPR001965">
    <property type="entry name" value="Znf_PHD"/>
</dbReference>
<feature type="compositionally biased region" description="Basic and acidic residues" evidence="10">
    <location>
        <begin position="123"/>
        <end position="139"/>
    </location>
</feature>
<dbReference type="InterPro" id="IPR003618">
    <property type="entry name" value="TFIIS_cen_dom"/>
</dbReference>
<feature type="compositionally biased region" description="Basic residues" evidence="10">
    <location>
        <begin position="353"/>
        <end position="364"/>
    </location>
</feature>
<feature type="compositionally biased region" description="Basic and acidic residues" evidence="10">
    <location>
        <begin position="1608"/>
        <end position="1638"/>
    </location>
</feature>
<feature type="compositionally biased region" description="Basic and acidic residues" evidence="10">
    <location>
        <begin position="1678"/>
        <end position="1728"/>
    </location>
</feature>
<keyword evidence="6" id="KW-0804">Transcription</keyword>
<feature type="compositionally biased region" description="Basic and acidic residues" evidence="10">
    <location>
        <begin position="74"/>
        <end position="87"/>
    </location>
</feature>
<dbReference type="OrthoDB" id="1884872at2759"/>
<evidence type="ECO:0000256" key="6">
    <source>
        <dbReference type="ARBA" id="ARBA00023163"/>
    </source>
</evidence>
<dbReference type="Gene3D" id="1.10.472.30">
    <property type="entry name" value="Transcription elongation factor S-II, central domain"/>
    <property type="match status" value="1"/>
</dbReference>
<keyword evidence="4" id="KW-0862">Zinc</keyword>
<feature type="compositionally biased region" description="Low complexity" evidence="10">
    <location>
        <begin position="807"/>
        <end position="823"/>
    </location>
</feature>
<dbReference type="InterPro" id="IPR019787">
    <property type="entry name" value="Znf_PHD-finger"/>
</dbReference>
<evidence type="ECO:0000259" key="11">
    <source>
        <dbReference type="PROSITE" id="PS50016"/>
    </source>
</evidence>
<feature type="compositionally biased region" description="Polar residues" evidence="10">
    <location>
        <begin position="1379"/>
        <end position="1391"/>
    </location>
</feature>
<dbReference type="PANTHER" id="PTHR11477">
    <property type="entry name" value="TRANSCRIPTION FACTOR S-II ZINC FINGER DOMAIN-CONTAINING PROTEIN"/>
    <property type="match status" value="1"/>
</dbReference>
<keyword evidence="9" id="KW-0175">Coiled coil</keyword>
<dbReference type="CDD" id="cd15552">
    <property type="entry name" value="PHD_PHF3_like"/>
    <property type="match status" value="1"/>
</dbReference>
<comment type="subcellular location">
    <subcellularLocation>
        <location evidence="1">Nucleus</location>
    </subcellularLocation>
</comment>
<feature type="region of interest" description="Disordered" evidence="10">
    <location>
        <begin position="855"/>
        <end position="906"/>
    </location>
</feature>
<feature type="compositionally biased region" description="Basic residues" evidence="10">
    <location>
        <begin position="879"/>
        <end position="892"/>
    </location>
</feature>
<reference evidence="13" key="2">
    <citation type="submission" date="2020-05" db="UniProtKB">
        <authorList>
            <consortium name="EnsemblMetazoa"/>
        </authorList>
    </citation>
    <scope>IDENTIFICATION</scope>
    <source>
        <strain evidence="13">USDA</strain>
    </source>
</reference>
<keyword evidence="2" id="KW-0479">Metal-binding</keyword>
<evidence type="ECO:0008006" key="15">
    <source>
        <dbReference type="Google" id="ProtNLM"/>
    </source>
</evidence>
<feature type="domain" description="TFIIS central" evidence="12">
    <location>
        <begin position="1395"/>
        <end position="1531"/>
    </location>
</feature>
<dbReference type="Pfam" id="PF00628">
    <property type="entry name" value="PHD"/>
    <property type="match status" value="1"/>
</dbReference>
<dbReference type="SMART" id="SM00592">
    <property type="entry name" value="BRK"/>
    <property type="match status" value="1"/>
</dbReference>
<dbReference type="SUPFAM" id="SSF46942">
    <property type="entry name" value="Elongation factor TFIIS domain 2"/>
    <property type="match status" value="1"/>
</dbReference>
<dbReference type="InterPro" id="IPR012921">
    <property type="entry name" value="SPOC_C"/>
</dbReference>
<feature type="compositionally biased region" description="Basic residues" evidence="10">
    <location>
        <begin position="1639"/>
        <end position="1662"/>
    </location>
</feature>
<organism evidence="13 14">
    <name type="scientific">Stomoxys calcitrans</name>
    <name type="common">Stable fly</name>
    <name type="synonym">Conops calcitrans</name>
    <dbReference type="NCBI Taxonomy" id="35570"/>
    <lineage>
        <taxon>Eukaryota</taxon>
        <taxon>Metazoa</taxon>
        <taxon>Ecdysozoa</taxon>
        <taxon>Arthropoda</taxon>
        <taxon>Hexapoda</taxon>
        <taxon>Insecta</taxon>
        <taxon>Pterygota</taxon>
        <taxon>Neoptera</taxon>
        <taxon>Endopterygota</taxon>
        <taxon>Diptera</taxon>
        <taxon>Brachycera</taxon>
        <taxon>Muscomorpha</taxon>
        <taxon>Muscoidea</taxon>
        <taxon>Muscidae</taxon>
        <taxon>Stomoxys</taxon>
    </lineage>
</organism>
<dbReference type="STRING" id="35570.A0A1I8QA82"/>
<evidence type="ECO:0000313" key="13">
    <source>
        <dbReference type="EnsemblMetazoa" id="SCAU015297-PC"/>
    </source>
</evidence>
<gene>
    <name evidence="13" type="primary">106086864</name>
</gene>
<evidence type="ECO:0000256" key="10">
    <source>
        <dbReference type="SAM" id="MobiDB-lite"/>
    </source>
</evidence>
<dbReference type="PROSITE" id="PS50016">
    <property type="entry name" value="ZF_PHD_2"/>
    <property type="match status" value="1"/>
</dbReference>
<dbReference type="GO" id="GO:0005634">
    <property type="term" value="C:nucleus"/>
    <property type="evidence" value="ECO:0007669"/>
    <property type="project" value="UniProtKB-SubCell"/>
</dbReference>
<dbReference type="Pfam" id="PF07744">
    <property type="entry name" value="SPOC"/>
    <property type="match status" value="1"/>
</dbReference>
<feature type="compositionally biased region" description="Polar residues" evidence="10">
    <location>
        <begin position="1178"/>
        <end position="1189"/>
    </location>
</feature>
<dbReference type="PROSITE" id="PS01359">
    <property type="entry name" value="ZF_PHD_1"/>
    <property type="match status" value="1"/>
</dbReference>
<accession>A0A1I8QA82</accession>
<dbReference type="Pfam" id="PF07533">
    <property type="entry name" value="BRK"/>
    <property type="match status" value="1"/>
</dbReference>
<dbReference type="PANTHER" id="PTHR11477:SF51">
    <property type="entry name" value="PROTEIN PARTNER OF SNF, ISOFORM B"/>
    <property type="match status" value="1"/>
</dbReference>
<dbReference type="InterPro" id="IPR013083">
    <property type="entry name" value="Znf_RING/FYVE/PHD"/>
</dbReference>
<dbReference type="SUPFAM" id="SSF160481">
    <property type="entry name" value="BRK domain-like"/>
    <property type="match status" value="1"/>
</dbReference>
<feature type="compositionally biased region" description="Polar residues" evidence="10">
    <location>
        <begin position="1272"/>
        <end position="1284"/>
    </location>
</feature>
<reference evidence="14" key="1">
    <citation type="submission" date="2015-05" db="EMBL/GenBank/DDBJ databases">
        <authorList>
            <person name="Wilson R.K."/>
            <person name="Warren W.C."/>
            <person name="Olafson P."/>
        </authorList>
    </citation>
    <scope>NUCLEOTIDE SEQUENCE [LARGE SCALE GENOMIC DNA]</scope>
    <source>
        <strain evidence="14">USDA</strain>
    </source>
</reference>
<dbReference type="Proteomes" id="UP000095300">
    <property type="component" value="Unassembled WGS sequence"/>
</dbReference>
<feature type="compositionally biased region" description="Acidic residues" evidence="10">
    <location>
        <begin position="108"/>
        <end position="122"/>
    </location>
</feature>
<feature type="region of interest" description="Disordered" evidence="10">
    <location>
        <begin position="2014"/>
        <end position="2038"/>
    </location>
</feature>
<feature type="compositionally biased region" description="Basic and acidic residues" evidence="10">
    <location>
        <begin position="1355"/>
        <end position="1374"/>
    </location>
</feature>
<feature type="region of interest" description="Disordered" evidence="10">
    <location>
        <begin position="1258"/>
        <end position="1289"/>
    </location>
</feature>
<name>A0A1I8QA82_STOCA</name>
<dbReference type="Gene3D" id="3.40.5.120">
    <property type="match status" value="1"/>
</dbReference>
<feature type="domain" description="PHD-type" evidence="11">
    <location>
        <begin position="911"/>
        <end position="965"/>
    </location>
</feature>
<proteinExistence type="predicted"/>
<dbReference type="InterPro" id="IPR037259">
    <property type="entry name" value="BRK_sf"/>
</dbReference>
<feature type="region of interest" description="Disordered" evidence="10">
    <location>
        <begin position="1601"/>
        <end position="1734"/>
    </location>
</feature>
<dbReference type="VEuPathDB" id="VectorBase:SCAU015297"/>
<feature type="compositionally biased region" description="Polar residues" evidence="10">
    <location>
        <begin position="1331"/>
        <end position="1353"/>
    </location>
</feature>
<keyword evidence="7" id="KW-0539">Nucleus</keyword>
<evidence type="ECO:0000313" key="14">
    <source>
        <dbReference type="Proteomes" id="UP000095300"/>
    </source>
</evidence>
<dbReference type="InterPro" id="IPR006576">
    <property type="entry name" value="BRK_domain"/>
</dbReference>
<feature type="region of interest" description="Disordered" evidence="10">
    <location>
        <begin position="1178"/>
        <end position="1198"/>
    </location>
</feature>
<dbReference type="Gene3D" id="3.30.40.10">
    <property type="entry name" value="Zinc/RING finger domain, C3HC4 (zinc finger)"/>
    <property type="match status" value="1"/>
</dbReference>
<dbReference type="EnsemblMetazoa" id="SCAU015297-RB">
    <property type="protein sequence ID" value="SCAU015297-PB"/>
    <property type="gene ID" value="SCAU015297"/>
</dbReference>
<feature type="region of interest" description="Disordered" evidence="10">
    <location>
        <begin position="691"/>
        <end position="711"/>
    </location>
</feature>
<evidence type="ECO:0000256" key="3">
    <source>
        <dbReference type="ARBA" id="ARBA00022771"/>
    </source>
</evidence>
<dbReference type="KEGG" id="scac:106086864"/>
<evidence type="ECO:0000256" key="5">
    <source>
        <dbReference type="ARBA" id="ARBA00023015"/>
    </source>
</evidence>
<feature type="compositionally biased region" description="Acidic residues" evidence="10">
    <location>
        <begin position="322"/>
        <end position="347"/>
    </location>
</feature>
<dbReference type="CDD" id="cd22581">
    <property type="entry name" value="SPOC_PPS-like"/>
    <property type="match status" value="1"/>
</dbReference>
<feature type="compositionally biased region" description="Basic and acidic residues" evidence="10">
    <location>
        <begin position="292"/>
        <end position="313"/>
    </location>
</feature>
<feature type="coiled-coil region" evidence="9">
    <location>
        <begin position="2091"/>
        <end position="2122"/>
    </location>
</feature>
<dbReference type="SMART" id="SM00510">
    <property type="entry name" value="TFS2M"/>
    <property type="match status" value="1"/>
</dbReference>
<feature type="region of interest" description="Disordered" evidence="10">
    <location>
        <begin position="2069"/>
        <end position="2088"/>
    </location>
</feature>
<dbReference type="InterPro" id="IPR011011">
    <property type="entry name" value="Znf_FYVE_PHD"/>
</dbReference>
<dbReference type="GO" id="GO:0006351">
    <property type="term" value="P:DNA-templated transcription"/>
    <property type="evidence" value="ECO:0007669"/>
    <property type="project" value="InterPro"/>
</dbReference>
<evidence type="ECO:0000256" key="9">
    <source>
        <dbReference type="SAM" id="Coils"/>
    </source>
</evidence>